<dbReference type="Pfam" id="PF00672">
    <property type="entry name" value="HAMP"/>
    <property type="match status" value="1"/>
</dbReference>
<keyword evidence="8 14" id="KW-0472">Membrane</keyword>
<dbReference type="SUPFAM" id="SSF47170">
    <property type="entry name" value="Aspartate receptor, ligand-binding domain"/>
    <property type="match status" value="1"/>
</dbReference>
<feature type="compositionally biased region" description="Low complexity" evidence="13">
    <location>
        <begin position="535"/>
        <end position="548"/>
    </location>
</feature>
<dbReference type="InterPro" id="IPR004090">
    <property type="entry name" value="Chemotax_Me-accpt_rcpt"/>
</dbReference>
<evidence type="ECO:0000256" key="2">
    <source>
        <dbReference type="ARBA" id="ARBA00022475"/>
    </source>
</evidence>
<keyword evidence="12" id="KW-0175">Coiled coil</keyword>
<dbReference type="PROSITE" id="PS50111">
    <property type="entry name" value="CHEMOTAXIS_TRANSDUC_2"/>
    <property type="match status" value="1"/>
</dbReference>
<dbReference type="CDD" id="cd11386">
    <property type="entry name" value="MCP_signal"/>
    <property type="match status" value="1"/>
</dbReference>
<dbReference type="PANTHER" id="PTHR43531">
    <property type="entry name" value="PROTEIN ICFG"/>
    <property type="match status" value="1"/>
</dbReference>
<feature type="transmembrane region" description="Helical" evidence="14">
    <location>
        <begin position="21"/>
        <end position="48"/>
    </location>
</feature>
<comment type="similarity">
    <text evidence="10">Belongs to the methyl-accepting chemotaxis (MCP) protein family.</text>
</comment>
<feature type="compositionally biased region" description="Polar residues" evidence="13">
    <location>
        <begin position="556"/>
        <end position="566"/>
    </location>
</feature>
<feature type="region of interest" description="Disordered" evidence="13">
    <location>
        <begin position="333"/>
        <end position="353"/>
    </location>
</feature>
<feature type="region of interest" description="Disordered" evidence="13">
    <location>
        <begin position="535"/>
        <end position="566"/>
    </location>
</feature>
<feature type="compositionally biased region" description="Basic and acidic residues" evidence="13">
    <location>
        <begin position="334"/>
        <end position="346"/>
    </location>
</feature>
<feature type="coiled-coil region" evidence="12">
    <location>
        <begin position="485"/>
        <end position="523"/>
    </location>
</feature>
<evidence type="ECO:0000259" key="15">
    <source>
        <dbReference type="PROSITE" id="PS50111"/>
    </source>
</evidence>
<evidence type="ECO:0000256" key="7">
    <source>
        <dbReference type="ARBA" id="ARBA00022989"/>
    </source>
</evidence>
<keyword evidence="6 14" id="KW-0812">Transmembrane</keyword>
<dbReference type="RefSeq" id="WP_207293701.1">
    <property type="nucleotide sequence ID" value="NZ_CP071383.1"/>
</dbReference>
<dbReference type="SMART" id="SM00319">
    <property type="entry name" value="TarH"/>
    <property type="match status" value="1"/>
</dbReference>
<feature type="coiled-coil region" evidence="12">
    <location>
        <begin position="86"/>
        <end position="120"/>
    </location>
</feature>
<keyword evidence="3" id="KW-0488">Methylation</keyword>
<dbReference type="InterPro" id="IPR004089">
    <property type="entry name" value="MCPsignal_dom"/>
</dbReference>
<keyword evidence="5" id="KW-0997">Cell inner membrane</keyword>
<dbReference type="PROSITE" id="PS50885">
    <property type="entry name" value="HAMP"/>
    <property type="match status" value="1"/>
</dbReference>
<evidence type="ECO:0000256" key="11">
    <source>
        <dbReference type="PROSITE-ProRule" id="PRU00284"/>
    </source>
</evidence>
<accession>A0ABX8K2F6</accession>
<keyword evidence="18" id="KW-1185">Reference proteome</keyword>
<dbReference type="CDD" id="cd19407">
    <property type="entry name" value="Tar_Tsr_sensor"/>
    <property type="match status" value="1"/>
</dbReference>
<dbReference type="InterPro" id="IPR035440">
    <property type="entry name" value="4HB_MCP_dom_sf"/>
</dbReference>
<evidence type="ECO:0000256" key="6">
    <source>
        <dbReference type="ARBA" id="ARBA00022692"/>
    </source>
</evidence>
<dbReference type="Pfam" id="PF02203">
    <property type="entry name" value="TarH"/>
    <property type="match status" value="1"/>
</dbReference>
<feature type="transmembrane region" description="Helical" evidence="14">
    <location>
        <begin position="203"/>
        <end position="226"/>
    </location>
</feature>
<dbReference type="InterPro" id="IPR004091">
    <property type="entry name" value="Chemotax_Me-accpt_rcpt_Me-site"/>
</dbReference>
<dbReference type="Proteomes" id="UP000683497">
    <property type="component" value="Chromosome"/>
</dbReference>
<feature type="domain" description="HAMP" evidence="16">
    <location>
        <begin position="228"/>
        <end position="280"/>
    </location>
</feature>
<evidence type="ECO:0000313" key="17">
    <source>
        <dbReference type="EMBL" id="QWW81608.1"/>
    </source>
</evidence>
<dbReference type="CDD" id="cd06225">
    <property type="entry name" value="HAMP"/>
    <property type="match status" value="1"/>
</dbReference>
<dbReference type="InterPro" id="IPR003122">
    <property type="entry name" value="Tar_rcpt_lig-bd"/>
</dbReference>
<sequence length="566" mass="60722">MDTSSTMRAQHKLSFLHHIRLLPLFSSILGGIILLFALSSGLAGYFLLQADTDQQDVTSEIEVRTGLSNSSNHLRTARINMIHAGAASRIAEMEAMKQNIAEAERRIKQSQDSFKIYMNRAVRTPADQALDNDLKARYEAYINGLQPMLKFAKNGMFEAIINHENESARPLDDGYNEILLKAIKIRTDRANQLAEQAHSRTQLGLMFMVGAFALALILTAITFLVLRRTVINPLQRAANRIAHIAKGDLTLADDLTGRSEIGRLTQDLQTMQHSLVKTVGTVRQGAEEIYRGTSEISAGNTDLSSRTEQQAAAIEETAASMEQLTATVKQNADNAHHASKLAEDASGKASRGGQMVSGVVKTMGNISTSSKKISEITAVINSIAFQTNILALNAAVEAARAGEQGRGFAVVASEVRTLASRSANAAKEIEGLINESVTLIDQGSGEVVAAGNTMNEIVEAVKRVTDIMLEIAAASDEQSRGIVQVSQAISEMDKVTQQNASLVEEASAAAASLEEQGARLTEAVGAFRLNGAAQTRSSTAFTPSAPSTPLRPAAVNATSSDNWETF</sequence>
<dbReference type="PRINTS" id="PR00260">
    <property type="entry name" value="CHEMTRNSDUCR"/>
</dbReference>
<keyword evidence="7 14" id="KW-1133">Transmembrane helix</keyword>
<evidence type="ECO:0000256" key="3">
    <source>
        <dbReference type="ARBA" id="ARBA00022481"/>
    </source>
</evidence>
<evidence type="ECO:0000256" key="1">
    <source>
        <dbReference type="ARBA" id="ARBA00004429"/>
    </source>
</evidence>
<keyword evidence="2" id="KW-1003">Cell membrane</keyword>
<evidence type="ECO:0000256" key="14">
    <source>
        <dbReference type="SAM" id="Phobius"/>
    </source>
</evidence>
<evidence type="ECO:0000259" key="16">
    <source>
        <dbReference type="PROSITE" id="PS50885"/>
    </source>
</evidence>
<dbReference type="Gene3D" id="1.10.287.950">
    <property type="entry name" value="Methyl-accepting chemotaxis protein"/>
    <property type="match status" value="1"/>
</dbReference>
<organism evidence="17 18">
    <name type="scientific">Leclercia pneumoniae</name>
    <dbReference type="NCBI Taxonomy" id="2815358"/>
    <lineage>
        <taxon>Bacteria</taxon>
        <taxon>Pseudomonadati</taxon>
        <taxon>Pseudomonadota</taxon>
        <taxon>Gammaproteobacteria</taxon>
        <taxon>Enterobacterales</taxon>
        <taxon>Enterobacteriaceae</taxon>
        <taxon>Leclercia</taxon>
    </lineage>
</organism>
<dbReference type="Gene3D" id="1.20.120.30">
    <property type="entry name" value="Aspartate receptor, ligand-binding domain"/>
    <property type="match status" value="1"/>
</dbReference>
<evidence type="ECO:0000256" key="13">
    <source>
        <dbReference type="SAM" id="MobiDB-lite"/>
    </source>
</evidence>
<evidence type="ECO:0000256" key="4">
    <source>
        <dbReference type="ARBA" id="ARBA00022500"/>
    </source>
</evidence>
<evidence type="ECO:0000256" key="8">
    <source>
        <dbReference type="ARBA" id="ARBA00023136"/>
    </source>
</evidence>
<keyword evidence="4" id="KW-0145">Chemotaxis</keyword>
<name>A0ABX8K2F6_9ENTR</name>
<comment type="subcellular location">
    <subcellularLocation>
        <location evidence="1">Cell inner membrane</location>
        <topology evidence="1">Multi-pass membrane protein</topology>
    </subcellularLocation>
</comment>
<gene>
    <name evidence="17" type="ORF">KQ929_10600</name>
</gene>
<reference evidence="17 18" key="1">
    <citation type="submission" date="2021-06" db="EMBL/GenBank/DDBJ databases">
        <title>Leclercia pneumoniae sp. nov.</title>
        <authorList>
            <person name="Hoenemann M."/>
            <person name="Viehweger A."/>
            <person name="Dietze N."/>
        </authorList>
    </citation>
    <scope>NUCLEOTIDE SEQUENCE [LARGE SCALE GENOMIC DNA]</scope>
    <source>
        <strain evidence="18">49125</strain>
    </source>
</reference>
<dbReference type="InterPro" id="IPR051310">
    <property type="entry name" value="MCP_chemotaxis"/>
</dbReference>
<dbReference type="EMBL" id="CP076838">
    <property type="protein sequence ID" value="QWW81608.1"/>
    <property type="molecule type" value="Genomic_DNA"/>
</dbReference>
<dbReference type="Pfam" id="PF00015">
    <property type="entry name" value="MCPsignal"/>
    <property type="match status" value="1"/>
</dbReference>
<evidence type="ECO:0000256" key="9">
    <source>
        <dbReference type="ARBA" id="ARBA00023224"/>
    </source>
</evidence>
<evidence type="ECO:0000256" key="5">
    <source>
        <dbReference type="ARBA" id="ARBA00022519"/>
    </source>
</evidence>
<dbReference type="SMART" id="SM00304">
    <property type="entry name" value="HAMP"/>
    <property type="match status" value="1"/>
</dbReference>
<proteinExistence type="inferred from homology"/>
<dbReference type="PROSITE" id="PS00538">
    <property type="entry name" value="CHEMOTAXIS_TRANSDUC_1"/>
    <property type="match status" value="1"/>
</dbReference>
<protein>
    <submittedName>
        <fullName evidence="17">Tar ligand binding domain-containing protein</fullName>
    </submittedName>
</protein>
<keyword evidence="9 11" id="KW-0807">Transducer</keyword>
<dbReference type="SUPFAM" id="SSF58104">
    <property type="entry name" value="Methyl-accepting chemotaxis protein (MCP) signaling domain"/>
    <property type="match status" value="1"/>
</dbReference>
<evidence type="ECO:0000313" key="18">
    <source>
        <dbReference type="Proteomes" id="UP000683497"/>
    </source>
</evidence>
<evidence type="ECO:0000256" key="10">
    <source>
        <dbReference type="ARBA" id="ARBA00029447"/>
    </source>
</evidence>
<evidence type="ECO:0000256" key="12">
    <source>
        <dbReference type="SAM" id="Coils"/>
    </source>
</evidence>
<feature type="domain" description="Methyl-accepting transducer" evidence="15">
    <location>
        <begin position="285"/>
        <end position="514"/>
    </location>
</feature>
<dbReference type="InterPro" id="IPR003660">
    <property type="entry name" value="HAMP_dom"/>
</dbReference>
<dbReference type="PANTHER" id="PTHR43531:SF5">
    <property type="entry name" value="METHYL-ACCEPTING CHEMOTAXIS PROTEIN III"/>
    <property type="match status" value="1"/>
</dbReference>
<dbReference type="SMART" id="SM00283">
    <property type="entry name" value="MA"/>
    <property type="match status" value="1"/>
</dbReference>